<accession>A0A6C2UPX9</accession>
<proteinExistence type="predicted"/>
<evidence type="ECO:0000313" key="3">
    <source>
        <dbReference type="Proteomes" id="UP000346198"/>
    </source>
</evidence>
<keyword evidence="1" id="KW-1133">Transmembrane helix</keyword>
<reference evidence="2 3" key="1">
    <citation type="submission" date="2019-04" db="EMBL/GenBank/DDBJ databases">
        <authorList>
            <person name="Van Vliet M D."/>
        </authorList>
    </citation>
    <scope>NUCLEOTIDE SEQUENCE [LARGE SCALE GENOMIC DNA]</scope>
    <source>
        <strain evidence="2 3">F21</strain>
    </source>
</reference>
<name>A0A6C2UPX9_9BACT</name>
<organism evidence="2 3">
    <name type="scientific">Pontiella sulfatireligans</name>
    <dbReference type="NCBI Taxonomy" id="2750658"/>
    <lineage>
        <taxon>Bacteria</taxon>
        <taxon>Pseudomonadati</taxon>
        <taxon>Kiritimatiellota</taxon>
        <taxon>Kiritimatiellia</taxon>
        <taxon>Kiritimatiellales</taxon>
        <taxon>Pontiellaceae</taxon>
        <taxon>Pontiella</taxon>
    </lineage>
</organism>
<keyword evidence="3" id="KW-1185">Reference proteome</keyword>
<evidence type="ECO:0000313" key="2">
    <source>
        <dbReference type="EMBL" id="VGO21331.1"/>
    </source>
</evidence>
<dbReference type="RefSeq" id="WP_136062809.1">
    <property type="nucleotide sequence ID" value="NZ_CAAHFH010000002.1"/>
</dbReference>
<sequence>MNLSIELKTRIYNHIGKIQQHLDAFEADEQREIVESIETHIHDALEARTAGEPTMALLDAIIAEMDPPESYGSAPLIAPSNSTSLSSGRKIFFFSSIATLCILFIAIWLSDPFSSHWMSEAAPEESAASSRAIPPGGGLKKSTAVKPSPLVGKWTAIDLVSSINEFNPSQTKWTGELELKGLQFFTDGTTDKPWWTWKDDRLFHSGDQSEAEFSIKTFGDVGYLFLEWMSGDVLEKGLPPKYYVLKRGEYSEETLGNQIVAGVGCGAFKVGASREDLIETLGMPDPGSTDRWLQWKKKHHIHCLIDSSRDAFELRFDRGFNGKTAESIGFGSTEKEAVAAYGQPNDILDKGSAKKLEWSNQGILMWISDQGVTQTVIFKPY</sequence>
<evidence type="ECO:0000256" key="1">
    <source>
        <dbReference type="SAM" id="Phobius"/>
    </source>
</evidence>
<dbReference type="Proteomes" id="UP000346198">
    <property type="component" value="Unassembled WGS sequence"/>
</dbReference>
<keyword evidence="1" id="KW-0812">Transmembrane</keyword>
<keyword evidence="1" id="KW-0472">Membrane</keyword>
<gene>
    <name evidence="2" type="ORF">SCARR_03403</name>
</gene>
<protein>
    <submittedName>
        <fullName evidence="2">Uncharacterized protein</fullName>
    </submittedName>
</protein>
<feature type="transmembrane region" description="Helical" evidence="1">
    <location>
        <begin position="91"/>
        <end position="109"/>
    </location>
</feature>
<dbReference type="AlphaFoldDB" id="A0A6C2UPX9"/>
<dbReference type="EMBL" id="CAAHFH010000002">
    <property type="protein sequence ID" value="VGO21331.1"/>
    <property type="molecule type" value="Genomic_DNA"/>
</dbReference>